<accession>A0A9D4J2P3</accession>
<comment type="caution">
    <text evidence="1">The sequence shown here is derived from an EMBL/GenBank/DDBJ whole genome shotgun (WGS) entry which is preliminary data.</text>
</comment>
<reference evidence="1" key="1">
    <citation type="journal article" date="2019" name="bioRxiv">
        <title>The Genome of the Zebra Mussel, Dreissena polymorpha: A Resource for Invasive Species Research.</title>
        <authorList>
            <person name="McCartney M.A."/>
            <person name="Auch B."/>
            <person name="Kono T."/>
            <person name="Mallez S."/>
            <person name="Zhang Y."/>
            <person name="Obille A."/>
            <person name="Becker A."/>
            <person name="Abrahante J.E."/>
            <person name="Garbe J."/>
            <person name="Badalamenti J.P."/>
            <person name="Herman A."/>
            <person name="Mangelson H."/>
            <person name="Liachko I."/>
            <person name="Sullivan S."/>
            <person name="Sone E.D."/>
            <person name="Koren S."/>
            <person name="Silverstein K.A.T."/>
            <person name="Beckman K.B."/>
            <person name="Gohl D.M."/>
        </authorList>
    </citation>
    <scope>NUCLEOTIDE SEQUENCE</scope>
    <source>
        <strain evidence="1">Duluth1</strain>
        <tissue evidence="1">Whole animal</tissue>
    </source>
</reference>
<evidence type="ECO:0000313" key="2">
    <source>
        <dbReference type="Proteomes" id="UP000828390"/>
    </source>
</evidence>
<proteinExistence type="predicted"/>
<protein>
    <submittedName>
        <fullName evidence="1">Uncharacterized protein</fullName>
    </submittedName>
</protein>
<organism evidence="1 2">
    <name type="scientific">Dreissena polymorpha</name>
    <name type="common">Zebra mussel</name>
    <name type="synonym">Mytilus polymorpha</name>
    <dbReference type="NCBI Taxonomy" id="45954"/>
    <lineage>
        <taxon>Eukaryota</taxon>
        <taxon>Metazoa</taxon>
        <taxon>Spiralia</taxon>
        <taxon>Lophotrochozoa</taxon>
        <taxon>Mollusca</taxon>
        <taxon>Bivalvia</taxon>
        <taxon>Autobranchia</taxon>
        <taxon>Heteroconchia</taxon>
        <taxon>Euheterodonta</taxon>
        <taxon>Imparidentia</taxon>
        <taxon>Neoheterodontei</taxon>
        <taxon>Myida</taxon>
        <taxon>Dreissenoidea</taxon>
        <taxon>Dreissenidae</taxon>
        <taxon>Dreissena</taxon>
    </lineage>
</organism>
<dbReference type="AlphaFoldDB" id="A0A9D4J2P3"/>
<dbReference type="Proteomes" id="UP000828390">
    <property type="component" value="Unassembled WGS sequence"/>
</dbReference>
<keyword evidence="2" id="KW-1185">Reference proteome</keyword>
<reference evidence="1" key="2">
    <citation type="submission" date="2020-11" db="EMBL/GenBank/DDBJ databases">
        <authorList>
            <person name="McCartney M.A."/>
            <person name="Auch B."/>
            <person name="Kono T."/>
            <person name="Mallez S."/>
            <person name="Becker A."/>
            <person name="Gohl D.M."/>
            <person name="Silverstein K.A.T."/>
            <person name="Koren S."/>
            <person name="Bechman K.B."/>
            <person name="Herman A."/>
            <person name="Abrahante J.E."/>
            <person name="Garbe J."/>
        </authorList>
    </citation>
    <scope>NUCLEOTIDE SEQUENCE</scope>
    <source>
        <strain evidence="1">Duluth1</strain>
        <tissue evidence="1">Whole animal</tissue>
    </source>
</reference>
<sequence>MRAVTYADNFLWRRHNRECVHDAVGLLLADLANKQRPHTTSGTASQGMRHLESLEAVTVFRLFADDVEYRVEQLSALCVVTLGPVVAGAALPKHEVVRPEELPEWSRAHIIHGSRLKIQQDYPGYILAT</sequence>
<name>A0A9D4J2P3_DREPO</name>
<gene>
    <name evidence="1" type="ORF">DPMN_151139</name>
</gene>
<dbReference type="EMBL" id="JAIWYP010000007">
    <property type="protein sequence ID" value="KAH3797556.1"/>
    <property type="molecule type" value="Genomic_DNA"/>
</dbReference>
<evidence type="ECO:0000313" key="1">
    <source>
        <dbReference type="EMBL" id="KAH3797556.1"/>
    </source>
</evidence>